<keyword evidence="3" id="KW-1185">Reference proteome</keyword>
<evidence type="ECO:0000256" key="1">
    <source>
        <dbReference type="SAM" id="SignalP"/>
    </source>
</evidence>
<feature type="signal peptide" evidence="1">
    <location>
        <begin position="1"/>
        <end position="21"/>
    </location>
</feature>
<dbReference type="Proteomes" id="UP001218218">
    <property type="component" value="Unassembled WGS sequence"/>
</dbReference>
<dbReference type="EMBL" id="JARIHO010000064">
    <property type="protein sequence ID" value="KAJ7315059.1"/>
    <property type="molecule type" value="Genomic_DNA"/>
</dbReference>
<name>A0AAD6ZBZ6_9AGAR</name>
<keyword evidence="1" id="KW-0732">Signal</keyword>
<accession>A0AAD6ZBZ6</accession>
<feature type="chain" id="PRO_5042141831" description="Secreted protein" evidence="1">
    <location>
        <begin position="22"/>
        <end position="88"/>
    </location>
</feature>
<organism evidence="2 3">
    <name type="scientific">Mycena albidolilacea</name>
    <dbReference type="NCBI Taxonomy" id="1033008"/>
    <lineage>
        <taxon>Eukaryota</taxon>
        <taxon>Fungi</taxon>
        <taxon>Dikarya</taxon>
        <taxon>Basidiomycota</taxon>
        <taxon>Agaricomycotina</taxon>
        <taxon>Agaricomycetes</taxon>
        <taxon>Agaricomycetidae</taxon>
        <taxon>Agaricales</taxon>
        <taxon>Marasmiineae</taxon>
        <taxon>Mycenaceae</taxon>
        <taxon>Mycena</taxon>
    </lineage>
</organism>
<dbReference type="AlphaFoldDB" id="A0AAD6ZBZ6"/>
<reference evidence="2" key="1">
    <citation type="submission" date="2023-03" db="EMBL/GenBank/DDBJ databases">
        <title>Massive genome expansion in bonnet fungi (Mycena s.s.) driven by repeated elements and novel gene families across ecological guilds.</title>
        <authorList>
            <consortium name="Lawrence Berkeley National Laboratory"/>
            <person name="Harder C.B."/>
            <person name="Miyauchi S."/>
            <person name="Viragh M."/>
            <person name="Kuo A."/>
            <person name="Thoen E."/>
            <person name="Andreopoulos B."/>
            <person name="Lu D."/>
            <person name="Skrede I."/>
            <person name="Drula E."/>
            <person name="Henrissat B."/>
            <person name="Morin E."/>
            <person name="Kohler A."/>
            <person name="Barry K."/>
            <person name="LaButti K."/>
            <person name="Morin E."/>
            <person name="Salamov A."/>
            <person name="Lipzen A."/>
            <person name="Mereny Z."/>
            <person name="Hegedus B."/>
            <person name="Baldrian P."/>
            <person name="Stursova M."/>
            <person name="Weitz H."/>
            <person name="Taylor A."/>
            <person name="Grigoriev I.V."/>
            <person name="Nagy L.G."/>
            <person name="Martin F."/>
            <person name="Kauserud H."/>
        </authorList>
    </citation>
    <scope>NUCLEOTIDE SEQUENCE</scope>
    <source>
        <strain evidence="2">CBHHK002</strain>
    </source>
</reference>
<protein>
    <recommendedName>
        <fullName evidence="4">Secreted protein</fullName>
    </recommendedName>
</protein>
<evidence type="ECO:0000313" key="2">
    <source>
        <dbReference type="EMBL" id="KAJ7315059.1"/>
    </source>
</evidence>
<comment type="caution">
    <text evidence="2">The sequence shown here is derived from an EMBL/GenBank/DDBJ whole genome shotgun (WGS) entry which is preliminary data.</text>
</comment>
<evidence type="ECO:0008006" key="4">
    <source>
        <dbReference type="Google" id="ProtNLM"/>
    </source>
</evidence>
<gene>
    <name evidence="2" type="ORF">DFH08DRAFT_894641</name>
</gene>
<evidence type="ECO:0000313" key="3">
    <source>
        <dbReference type="Proteomes" id="UP001218218"/>
    </source>
</evidence>
<sequence length="88" mass="9611">MHGACDFLSLHLLAWIRPVIGLDLGELPSLLPPFSLSLPYPIFSLSHLPSLPSFPSVHILTSSLAITRTNQVCFVIKVNRTTCCAMHG</sequence>
<proteinExistence type="predicted"/>